<dbReference type="PANTHER" id="PTHR43143:SF1">
    <property type="entry name" value="SERINE_THREONINE-PROTEIN PHOSPHATASE CPPED1"/>
    <property type="match status" value="1"/>
</dbReference>
<dbReference type="SUPFAM" id="SSF56300">
    <property type="entry name" value="Metallo-dependent phosphatases"/>
    <property type="match status" value="1"/>
</dbReference>
<evidence type="ECO:0000313" key="2">
    <source>
        <dbReference type="EMBL" id="RYB06695.1"/>
    </source>
</evidence>
<dbReference type="AlphaFoldDB" id="A0A4Q2RF85"/>
<reference evidence="2 3" key="1">
    <citation type="submission" date="2018-09" db="EMBL/GenBank/DDBJ databases">
        <authorList>
            <person name="Grouzdev D.S."/>
            <person name="Krutkina M.S."/>
        </authorList>
    </citation>
    <scope>NUCLEOTIDE SEQUENCE [LARGE SCALE GENOMIC DNA]</scope>
    <source>
        <strain evidence="2 3">RmlP001</strain>
    </source>
</reference>
<comment type="caution">
    <text evidence="2">The sequence shown here is derived from an EMBL/GenBank/DDBJ whole genome shotgun (WGS) entry which is preliminary data.</text>
</comment>
<dbReference type="RefSeq" id="WP_129218050.1">
    <property type="nucleotide sequence ID" value="NZ_QYBC01000003.1"/>
</dbReference>
<dbReference type="InterPro" id="IPR004843">
    <property type="entry name" value="Calcineurin-like_PHP"/>
</dbReference>
<reference evidence="2 3" key="2">
    <citation type="submission" date="2019-02" db="EMBL/GenBank/DDBJ databases">
        <title>'Lichenibacterium ramalinii' gen. nov. sp. nov., 'Lichenibacterium minor' gen. nov. sp. nov.</title>
        <authorList>
            <person name="Pankratov T."/>
        </authorList>
    </citation>
    <scope>NUCLEOTIDE SEQUENCE [LARGE SCALE GENOMIC DNA]</scope>
    <source>
        <strain evidence="2 3">RmlP001</strain>
    </source>
</reference>
<organism evidence="2 3">
    <name type="scientific">Lichenibacterium ramalinae</name>
    <dbReference type="NCBI Taxonomy" id="2316527"/>
    <lineage>
        <taxon>Bacteria</taxon>
        <taxon>Pseudomonadati</taxon>
        <taxon>Pseudomonadota</taxon>
        <taxon>Alphaproteobacteria</taxon>
        <taxon>Hyphomicrobiales</taxon>
        <taxon>Lichenihabitantaceae</taxon>
        <taxon>Lichenibacterium</taxon>
    </lineage>
</organism>
<accession>A0A4Q2RF85</accession>
<dbReference type="Gene3D" id="3.60.21.10">
    <property type="match status" value="1"/>
</dbReference>
<proteinExistence type="predicted"/>
<dbReference type="EMBL" id="QYBC01000003">
    <property type="protein sequence ID" value="RYB06695.1"/>
    <property type="molecule type" value="Genomic_DNA"/>
</dbReference>
<evidence type="ECO:0000259" key="1">
    <source>
        <dbReference type="Pfam" id="PF00149"/>
    </source>
</evidence>
<keyword evidence="3" id="KW-1185">Reference proteome</keyword>
<protein>
    <submittedName>
        <fullName evidence="2">Metallophosphoesterase</fullName>
    </submittedName>
</protein>
<dbReference type="PANTHER" id="PTHR43143">
    <property type="entry name" value="METALLOPHOSPHOESTERASE, CALCINEURIN SUPERFAMILY"/>
    <property type="match status" value="1"/>
</dbReference>
<dbReference type="Proteomes" id="UP000289411">
    <property type="component" value="Unassembled WGS sequence"/>
</dbReference>
<dbReference type="GO" id="GO:0016787">
    <property type="term" value="F:hydrolase activity"/>
    <property type="evidence" value="ECO:0007669"/>
    <property type="project" value="InterPro"/>
</dbReference>
<evidence type="ECO:0000313" key="3">
    <source>
        <dbReference type="Proteomes" id="UP000289411"/>
    </source>
</evidence>
<dbReference type="InterPro" id="IPR029052">
    <property type="entry name" value="Metallo-depent_PP-like"/>
</dbReference>
<name>A0A4Q2RF85_9HYPH</name>
<dbReference type="OrthoDB" id="651281at2"/>
<gene>
    <name evidence="2" type="ORF">D3272_05035</name>
</gene>
<dbReference type="Pfam" id="PF00149">
    <property type="entry name" value="Metallophos"/>
    <property type="match status" value="1"/>
</dbReference>
<feature type="domain" description="Calcineurin-like phosphoesterase" evidence="1">
    <location>
        <begin position="1"/>
        <end position="197"/>
    </location>
</feature>
<sequence length="280" mass="30239">MKLLQITDTHLSPSKPHFNDNWEPLARWIADLAPDLVVHTGDLSVDGADHDADLSFSAALVRRLPVPVLCLPGNHDIGHLPGTRQPVDAARLARWRRIVGPDRWAEDHGAWRIVGIDSLLCGSGGEEEAEQSAWLARCLKGRAGRRVAMFSHQPLFVDDPEEGDTGYWGVPPAPRRALRALLARHDVALFASGHLHVAFAGRLDGTALVWAPASSFTVGPMERDMPGRRTLGAVLHLLGDAVSSETVAVPGLAPHRLDDVVGEVYPWIDPHGGAGPPARP</sequence>
<dbReference type="InterPro" id="IPR051918">
    <property type="entry name" value="STPP_CPPED1"/>
</dbReference>